<dbReference type="AlphaFoldDB" id="A0A914QHB4"/>
<dbReference type="InterPro" id="IPR002035">
    <property type="entry name" value="VWF_A"/>
</dbReference>
<evidence type="ECO:0000313" key="6">
    <source>
        <dbReference type="WBParaSite" id="PDA_v2.g26675.t1"/>
    </source>
</evidence>
<proteinExistence type="predicted"/>
<accession>A0A914QHB4</accession>
<dbReference type="PROSITE" id="PS50234">
    <property type="entry name" value="VWFA"/>
    <property type="match status" value="1"/>
</dbReference>
<dbReference type="PANTHER" id="PTHR47763:SF4">
    <property type="entry name" value="ALPHA-PROTEIN KINASE VWKA"/>
    <property type="match status" value="1"/>
</dbReference>
<reference evidence="6" key="1">
    <citation type="submission" date="2022-11" db="UniProtKB">
        <authorList>
            <consortium name="WormBaseParasite"/>
        </authorList>
    </citation>
    <scope>IDENTIFICATION</scope>
</reference>
<sequence>MSEENVSKQNESARNIELCFLLDVTGSMQPHIDECRDSIKQIVEILKPTKTKYAGIAKLLRLSLIGYRDHCDEKQFEILNFTESPEEFREFVSSVPADGGGDQPEDVFGGIEKALELPWSNQCGTKVIFHIADAPCHGKKYHNIGHDDYPNGDPKERTETNLFRKIKENDIDYHFGRINNTTDKMIQVFTEAFGKEIKQYDIKKITMTESVISAVCHSVTVRR</sequence>
<name>A0A914QHB4_9BILA</name>
<dbReference type="InterPro" id="IPR056861">
    <property type="entry name" value="HMCN1-like_VWA"/>
</dbReference>
<dbReference type="InterPro" id="IPR036465">
    <property type="entry name" value="vWFA_dom_sf"/>
</dbReference>
<dbReference type="InterPro" id="IPR052969">
    <property type="entry name" value="Thr-specific_kinase-like"/>
</dbReference>
<keyword evidence="5" id="KW-1185">Reference proteome</keyword>
<keyword evidence="2" id="KW-0964">Secreted</keyword>
<protein>
    <submittedName>
        <fullName evidence="6">VWFA domain-containing protein</fullName>
    </submittedName>
</protein>
<dbReference type="WBParaSite" id="PDA_v2.g26675.t1">
    <property type="protein sequence ID" value="PDA_v2.g26675.t1"/>
    <property type="gene ID" value="PDA_v2.g26675"/>
</dbReference>
<dbReference type="PANTHER" id="PTHR47763">
    <property type="entry name" value="ALPHA-PROTEIN KINASE VWKA"/>
    <property type="match status" value="1"/>
</dbReference>
<dbReference type="Pfam" id="PF25106">
    <property type="entry name" value="VWA_4"/>
    <property type="match status" value="1"/>
</dbReference>
<dbReference type="CDD" id="cd00198">
    <property type="entry name" value="vWFA"/>
    <property type="match status" value="1"/>
</dbReference>
<dbReference type="SUPFAM" id="SSF53300">
    <property type="entry name" value="vWA-like"/>
    <property type="match status" value="1"/>
</dbReference>
<comment type="subcellular location">
    <subcellularLocation>
        <location evidence="1">Secreted</location>
    </subcellularLocation>
</comment>
<evidence type="ECO:0000313" key="5">
    <source>
        <dbReference type="Proteomes" id="UP000887578"/>
    </source>
</evidence>
<evidence type="ECO:0000256" key="1">
    <source>
        <dbReference type="ARBA" id="ARBA00004613"/>
    </source>
</evidence>
<evidence type="ECO:0000259" key="4">
    <source>
        <dbReference type="PROSITE" id="PS50234"/>
    </source>
</evidence>
<feature type="domain" description="VWFA" evidence="4">
    <location>
        <begin position="17"/>
        <end position="223"/>
    </location>
</feature>
<evidence type="ECO:0000256" key="2">
    <source>
        <dbReference type="ARBA" id="ARBA00022525"/>
    </source>
</evidence>
<dbReference type="Gene3D" id="3.40.50.410">
    <property type="entry name" value="von Willebrand factor, type A domain"/>
    <property type="match status" value="1"/>
</dbReference>
<dbReference type="Proteomes" id="UP000887578">
    <property type="component" value="Unplaced"/>
</dbReference>
<keyword evidence="3" id="KW-0732">Signal</keyword>
<evidence type="ECO:0000256" key="3">
    <source>
        <dbReference type="ARBA" id="ARBA00022729"/>
    </source>
</evidence>
<organism evidence="5 6">
    <name type="scientific">Panagrolaimus davidi</name>
    <dbReference type="NCBI Taxonomy" id="227884"/>
    <lineage>
        <taxon>Eukaryota</taxon>
        <taxon>Metazoa</taxon>
        <taxon>Ecdysozoa</taxon>
        <taxon>Nematoda</taxon>
        <taxon>Chromadorea</taxon>
        <taxon>Rhabditida</taxon>
        <taxon>Tylenchina</taxon>
        <taxon>Panagrolaimomorpha</taxon>
        <taxon>Panagrolaimoidea</taxon>
        <taxon>Panagrolaimidae</taxon>
        <taxon>Panagrolaimus</taxon>
    </lineage>
</organism>